<dbReference type="Proteomes" id="UP000829398">
    <property type="component" value="Chromosome 5"/>
</dbReference>
<dbReference type="EMBL" id="CM039174">
    <property type="protein sequence ID" value="KAH9750426.1"/>
    <property type="molecule type" value="Genomic_DNA"/>
</dbReference>
<organism evidence="1 2">
    <name type="scientific">Citrus sinensis</name>
    <name type="common">Sweet orange</name>
    <name type="synonym">Citrus aurantium var. sinensis</name>
    <dbReference type="NCBI Taxonomy" id="2711"/>
    <lineage>
        <taxon>Eukaryota</taxon>
        <taxon>Viridiplantae</taxon>
        <taxon>Streptophyta</taxon>
        <taxon>Embryophyta</taxon>
        <taxon>Tracheophyta</taxon>
        <taxon>Spermatophyta</taxon>
        <taxon>Magnoliopsida</taxon>
        <taxon>eudicotyledons</taxon>
        <taxon>Gunneridae</taxon>
        <taxon>Pentapetalae</taxon>
        <taxon>rosids</taxon>
        <taxon>malvids</taxon>
        <taxon>Sapindales</taxon>
        <taxon>Rutaceae</taxon>
        <taxon>Aurantioideae</taxon>
        <taxon>Citrus</taxon>
    </lineage>
</organism>
<gene>
    <name evidence="1" type="ORF">KPL71_013878</name>
</gene>
<protein>
    <submittedName>
        <fullName evidence="1">Receptor-like protein 7</fullName>
    </submittedName>
</protein>
<evidence type="ECO:0000313" key="1">
    <source>
        <dbReference type="EMBL" id="KAH9750426.1"/>
    </source>
</evidence>
<accession>A0ACB8K7R9</accession>
<proteinExistence type="predicted"/>
<evidence type="ECO:0000313" key="2">
    <source>
        <dbReference type="Proteomes" id="UP000829398"/>
    </source>
</evidence>
<reference evidence="2" key="1">
    <citation type="journal article" date="2023" name="Hortic. Res.">
        <title>A chromosome-level phased genome enabling allele-level studies in sweet orange: a case study on citrus Huanglongbing tolerance.</title>
        <authorList>
            <person name="Wu B."/>
            <person name="Yu Q."/>
            <person name="Deng Z."/>
            <person name="Duan Y."/>
            <person name="Luo F."/>
            <person name="Gmitter F. Jr."/>
        </authorList>
    </citation>
    <scope>NUCLEOTIDE SEQUENCE [LARGE SCALE GENOMIC DNA]</scope>
    <source>
        <strain evidence="2">cv. Valencia</strain>
    </source>
</reference>
<keyword evidence="2" id="KW-1185">Reference proteome</keyword>
<sequence>MGLSFICLFIIFMQLAFSFIFNFTFANFTASSVLPLCHDDERSALLEFKERHINRDLDAWKFDCRPKAASWKPEEGDVDCCSWDGVHCDKNTGHVIKLDLSNSCLFGSINSSSSLFKLVHLEWLNLAFNDFNSSEIPPEIINLLRLSYLNLSGASLSGQIPSEILEFSNLVSLDLSLNDGPGGRLELQKPNLANLVEKLSNLETLDLGDASIRSTIPHNLANLSSLSFVSLRNCELEGRILSSFGNLSKLLHLDLSLNELQGELLVSIGNLHSLKELDLSTNILSSELPTSIGNLSSLKKLDLSQNRFFGELPTSIGNLGSLKVLDLSRNGLFGEFPWSTRNFSSLKMLDLRSCNFWGKVPHSIGNFTRLQLLYLTFNNFSGDLLGSIGNLRSLKALHVATSNTTSQKFRYVGLRSCNLTEFPNFLKNQHHLVILNLSANRIHGKIPKWLLDPSMQYLNALNLSHNLLTRFDQHPVVLPGNTFDFSSNNLQGPLPVPPPETILYLVSNNSLTGEIPSWICNLNTVKNLVLSHNNLSGVLPQCLGNFSDELSVLDLQGNNFFGTIPDTFIKESRLGVIDLSHNLFQGRIPRSLVNCSKLEFLDLGNNQISDTFPSWLGTIPNLNVLILRSNKFYGIIKEPRTDCRFSKLHIIDLSNNRFTGKLPSKSFLCLDAMKIVNTSQLRYLQDVISPYGQVSTDLISTYDYSLIMNSKGRMMTYNKIPDILTGIILSSNRFDRVIPTSIANLKGLQVLNLDNNNLQGHIPSCLGNLTNLESLDLSNNRFSGQIPQQLVEFTFLEFFDVSDNYLTGAIPLGKQFATFDNTSFDGNSGLCGRPLSKGCESDEARANEDHTEGSEESLFSGAFDWKIILIGYAGGLVTGLVLGFNFSSIIVGWFLDKLGMQQIATRKKGIRRN</sequence>
<comment type="caution">
    <text evidence="1">The sequence shown here is derived from an EMBL/GenBank/DDBJ whole genome shotgun (WGS) entry which is preliminary data.</text>
</comment>
<name>A0ACB8K7R9_CITSI</name>